<dbReference type="AlphaFoldDB" id="A0A8J5CPE3"/>
<name>A0A8J5CPE3_CHIOP</name>
<organism evidence="1 2">
    <name type="scientific">Chionoecetes opilio</name>
    <name type="common">Atlantic snow crab</name>
    <name type="synonym">Cancer opilio</name>
    <dbReference type="NCBI Taxonomy" id="41210"/>
    <lineage>
        <taxon>Eukaryota</taxon>
        <taxon>Metazoa</taxon>
        <taxon>Ecdysozoa</taxon>
        <taxon>Arthropoda</taxon>
        <taxon>Crustacea</taxon>
        <taxon>Multicrustacea</taxon>
        <taxon>Malacostraca</taxon>
        <taxon>Eumalacostraca</taxon>
        <taxon>Eucarida</taxon>
        <taxon>Decapoda</taxon>
        <taxon>Pleocyemata</taxon>
        <taxon>Brachyura</taxon>
        <taxon>Eubrachyura</taxon>
        <taxon>Majoidea</taxon>
        <taxon>Majidae</taxon>
        <taxon>Chionoecetes</taxon>
    </lineage>
</organism>
<proteinExistence type="predicted"/>
<evidence type="ECO:0000313" key="1">
    <source>
        <dbReference type="EMBL" id="KAG0727833.1"/>
    </source>
</evidence>
<gene>
    <name evidence="1" type="ORF">GWK47_033796</name>
</gene>
<dbReference type="Proteomes" id="UP000770661">
    <property type="component" value="Unassembled WGS sequence"/>
</dbReference>
<evidence type="ECO:0000313" key="2">
    <source>
        <dbReference type="Proteomes" id="UP000770661"/>
    </source>
</evidence>
<accession>A0A8J5CPE3</accession>
<protein>
    <submittedName>
        <fullName evidence="1">Uncharacterized protein</fullName>
    </submittedName>
</protein>
<keyword evidence="2" id="KW-1185">Reference proteome</keyword>
<reference evidence="1" key="1">
    <citation type="submission" date="2020-07" db="EMBL/GenBank/DDBJ databases">
        <title>The High-quality genome of the commercially important snow crab, Chionoecetes opilio.</title>
        <authorList>
            <person name="Jeong J.-H."/>
            <person name="Ryu S."/>
        </authorList>
    </citation>
    <scope>NUCLEOTIDE SEQUENCE</scope>
    <source>
        <strain evidence="1">MADBK_172401_WGS</strain>
        <tissue evidence="1">Digestive gland</tissue>
    </source>
</reference>
<sequence>MTRYLSHGPSRKQRGLQDCSREGTRYEFVKKFLQFFSCHTAKDCCDVSTWADPTDMKGMQRTWITNKPRPGCSHHQDTVTLTFPRGVMECVALCSTADRWDCLQSSDSLSLCYIEGWWSCPLDKFGHLNLNNETEQDADRSHITRSTWHISEDPPKYSCPSWDGKMLRDVLGSDLGPRQRLWLCLSQDTCIS</sequence>
<dbReference type="EMBL" id="JACEEZ010002940">
    <property type="protein sequence ID" value="KAG0727833.1"/>
    <property type="molecule type" value="Genomic_DNA"/>
</dbReference>
<comment type="caution">
    <text evidence="1">The sequence shown here is derived from an EMBL/GenBank/DDBJ whole genome shotgun (WGS) entry which is preliminary data.</text>
</comment>